<accession>A0A6J4L3Z7</accession>
<dbReference type="EMBL" id="CADCTY010000521">
    <property type="protein sequence ID" value="CAA9322261.1"/>
    <property type="molecule type" value="Genomic_DNA"/>
</dbReference>
<dbReference type="AlphaFoldDB" id="A0A6J4L3Z7"/>
<reference evidence="1" key="1">
    <citation type="submission" date="2020-02" db="EMBL/GenBank/DDBJ databases">
        <authorList>
            <person name="Meier V. D."/>
        </authorList>
    </citation>
    <scope>NUCLEOTIDE SEQUENCE</scope>
    <source>
        <strain evidence="1">AVDCRST_MAG94</strain>
    </source>
</reference>
<gene>
    <name evidence="1" type="ORF">AVDCRST_MAG94-1512</name>
</gene>
<name>A0A6J4L3Z7_9CYAN</name>
<evidence type="ECO:0000313" key="1">
    <source>
        <dbReference type="EMBL" id="CAA9322261.1"/>
    </source>
</evidence>
<proteinExistence type="predicted"/>
<protein>
    <submittedName>
        <fullName evidence="1">Uncharacterized protein</fullName>
    </submittedName>
</protein>
<sequence>MAGDWLCQMVQHLCILWTDQPQDGLPLAYTHALFRLRLARGHPALFLDLLLRGAGYEYFSYSWPACFVILTLLSAPIT</sequence>
<organism evidence="1">
    <name type="scientific">uncultured Leptolyngbya sp</name>
    <dbReference type="NCBI Taxonomy" id="332963"/>
    <lineage>
        <taxon>Bacteria</taxon>
        <taxon>Bacillati</taxon>
        <taxon>Cyanobacteriota</taxon>
        <taxon>Cyanophyceae</taxon>
        <taxon>Leptolyngbyales</taxon>
        <taxon>Leptolyngbyaceae</taxon>
        <taxon>Leptolyngbya group</taxon>
        <taxon>Leptolyngbya</taxon>
        <taxon>environmental samples</taxon>
    </lineage>
</organism>